<accession>I3YXS1</accession>
<dbReference type="EMBL" id="CP003280">
    <property type="protein sequence ID" value="AFL81789.1"/>
    <property type="molecule type" value="Genomic_DNA"/>
</dbReference>
<dbReference type="KEGG" id="asl:Aeqsu_2329"/>
<dbReference type="OrthoDB" id="1375870at2"/>
<reference evidence="1 2" key="1">
    <citation type="submission" date="2012-06" db="EMBL/GenBank/DDBJ databases">
        <title>The complete genome of Aequorivita sublithincola DSM 14238.</title>
        <authorList>
            <consortium name="US DOE Joint Genome Institute (JGI-PGF)"/>
            <person name="Lucas S."/>
            <person name="Copeland A."/>
            <person name="Lapidus A."/>
            <person name="Goodwin L."/>
            <person name="Pitluck S."/>
            <person name="Peters L."/>
            <person name="Munk A.C.C."/>
            <person name="Kyrpides N."/>
            <person name="Mavromatis K."/>
            <person name="Pagani I."/>
            <person name="Ivanova N."/>
            <person name="Ovchinnikova G."/>
            <person name="Zeytun A."/>
            <person name="Detter J.C."/>
            <person name="Han C."/>
            <person name="Land M."/>
            <person name="Hauser L."/>
            <person name="Markowitz V."/>
            <person name="Cheng J.-F."/>
            <person name="Hugenholtz P."/>
            <person name="Woyke T."/>
            <person name="Wu D."/>
            <person name="Tindall B."/>
            <person name="Faehnrich R."/>
            <person name="Brambilla E."/>
            <person name="Klenk H.-P."/>
            <person name="Eisen J.A."/>
        </authorList>
    </citation>
    <scope>NUCLEOTIDE SEQUENCE [LARGE SCALE GENOMIC DNA]</scope>
    <source>
        <strain evidence="2">DSM 14238 / LMG 21431 / ACAM 643 / 9-3</strain>
    </source>
</reference>
<dbReference type="STRING" id="746697.Aeqsu_2329"/>
<protein>
    <submittedName>
        <fullName evidence="1">Uncharacterized protein</fullName>
    </submittedName>
</protein>
<keyword evidence="2" id="KW-1185">Reference proteome</keyword>
<sequence>MEINFRTKEESKKLQEAEFLALSGAERVFAFFRLCYEMRDFPTQETSDKKDNFIIHFKNR</sequence>
<dbReference type="HOGENOM" id="CLU_209513_0_0_10"/>
<proteinExistence type="predicted"/>
<evidence type="ECO:0000313" key="1">
    <source>
        <dbReference type="EMBL" id="AFL81789.1"/>
    </source>
</evidence>
<gene>
    <name evidence="1" type="ordered locus">Aeqsu_2329</name>
</gene>
<dbReference type="Proteomes" id="UP000006049">
    <property type="component" value="Chromosome"/>
</dbReference>
<evidence type="ECO:0000313" key="2">
    <source>
        <dbReference type="Proteomes" id="UP000006049"/>
    </source>
</evidence>
<dbReference type="AlphaFoldDB" id="I3YXS1"/>
<organism evidence="1 2">
    <name type="scientific">Aequorivita sublithincola (strain DSM 14238 / LMG 21431 / ACAM 643 / 9-3)</name>
    <dbReference type="NCBI Taxonomy" id="746697"/>
    <lineage>
        <taxon>Bacteria</taxon>
        <taxon>Pseudomonadati</taxon>
        <taxon>Bacteroidota</taxon>
        <taxon>Flavobacteriia</taxon>
        <taxon>Flavobacteriales</taxon>
        <taxon>Flavobacteriaceae</taxon>
        <taxon>Aequorivita</taxon>
    </lineage>
</organism>
<name>I3YXS1_AEQSU</name>
<dbReference type="RefSeq" id="WP_014783038.1">
    <property type="nucleotide sequence ID" value="NC_018013.1"/>
</dbReference>